<dbReference type="EMBL" id="JBHMDO010000033">
    <property type="protein sequence ID" value="MFB9328219.1"/>
    <property type="molecule type" value="Genomic_DNA"/>
</dbReference>
<sequence>MLRSKNNALLFDLFWTFCRIGPVAFGGGYAMIPVIEREAVAKRQWLPESELGELLTVAGTAPGGVGVNAAAFIGYRTAGILGAIAAVAGITLPTFLIVFLLGIGYSAFAEHAKVAAALQGIHGAVIALIAAAAYKMAKTSLFDKATAGVAAVALLLLIWLKVHPAVLMVLGVAAGIAIVRAKKKLGMRVQTEKTAPPASRGETYYPEYYI</sequence>
<comment type="subcellular location">
    <subcellularLocation>
        <location evidence="1">Cell membrane</location>
        <topology evidence="1">Multi-pass membrane protein</topology>
    </subcellularLocation>
</comment>
<name>A0ABV5KSR4_9BACL</name>
<keyword evidence="6 7" id="KW-0472">Membrane</keyword>
<feature type="transmembrane region" description="Helical" evidence="7">
    <location>
        <begin position="114"/>
        <end position="134"/>
    </location>
</feature>
<comment type="caution">
    <text evidence="8">The sequence shown here is derived from an EMBL/GenBank/DDBJ whole genome shotgun (WGS) entry which is preliminary data.</text>
</comment>
<evidence type="ECO:0000256" key="5">
    <source>
        <dbReference type="ARBA" id="ARBA00022989"/>
    </source>
</evidence>
<keyword evidence="5 7" id="KW-1133">Transmembrane helix</keyword>
<evidence type="ECO:0000256" key="2">
    <source>
        <dbReference type="ARBA" id="ARBA00005262"/>
    </source>
</evidence>
<evidence type="ECO:0000256" key="3">
    <source>
        <dbReference type="ARBA" id="ARBA00022475"/>
    </source>
</evidence>
<evidence type="ECO:0000256" key="1">
    <source>
        <dbReference type="ARBA" id="ARBA00004651"/>
    </source>
</evidence>
<gene>
    <name evidence="8" type="ORF">ACFFSY_20005</name>
</gene>
<dbReference type="InterPro" id="IPR052518">
    <property type="entry name" value="CHR_Transporter"/>
</dbReference>
<dbReference type="RefSeq" id="WP_377497308.1">
    <property type="nucleotide sequence ID" value="NZ_JBHMDO010000033.1"/>
</dbReference>
<evidence type="ECO:0000313" key="8">
    <source>
        <dbReference type="EMBL" id="MFB9328219.1"/>
    </source>
</evidence>
<evidence type="ECO:0000256" key="7">
    <source>
        <dbReference type="SAM" id="Phobius"/>
    </source>
</evidence>
<feature type="transmembrane region" description="Helical" evidence="7">
    <location>
        <begin position="141"/>
        <end position="159"/>
    </location>
</feature>
<keyword evidence="4 7" id="KW-0812">Transmembrane</keyword>
<evidence type="ECO:0000313" key="9">
    <source>
        <dbReference type="Proteomes" id="UP001589747"/>
    </source>
</evidence>
<protein>
    <submittedName>
        <fullName evidence="8">Chromate transporter</fullName>
    </submittedName>
</protein>
<dbReference type="PANTHER" id="PTHR43663:SF1">
    <property type="entry name" value="CHROMATE TRANSPORTER"/>
    <property type="match status" value="1"/>
</dbReference>
<organism evidence="8 9">
    <name type="scientific">Paenibacillus aurantiacus</name>
    <dbReference type="NCBI Taxonomy" id="1936118"/>
    <lineage>
        <taxon>Bacteria</taxon>
        <taxon>Bacillati</taxon>
        <taxon>Bacillota</taxon>
        <taxon>Bacilli</taxon>
        <taxon>Bacillales</taxon>
        <taxon>Paenibacillaceae</taxon>
        <taxon>Paenibacillus</taxon>
    </lineage>
</organism>
<dbReference type="PANTHER" id="PTHR43663">
    <property type="entry name" value="CHROMATE TRANSPORT PROTEIN-RELATED"/>
    <property type="match status" value="1"/>
</dbReference>
<accession>A0ABV5KSR4</accession>
<proteinExistence type="inferred from homology"/>
<evidence type="ECO:0000256" key="4">
    <source>
        <dbReference type="ARBA" id="ARBA00022692"/>
    </source>
</evidence>
<feature type="transmembrane region" description="Helical" evidence="7">
    <location>
        <begin position="80"/>
        <end position="108"/>
    </location>
</feature>
<keyword evidence="9" id="KW-1185">Reference proteome</keyword>
<dbReference type="Pfam" id="PF02417">
    <property type="entry name" value="Chromate_transp"/>
    <property type="match status" value="1"/>
</dbReference>
<dbReference type="Proteomes" id="UP001589747">
    <property type="component" value="Unassembled WGS sequence"/>
</dbReference>
<evidence type="ECO:0000256" key="6">
    <source>
        <dbReference type="ARBA" id="ARBA00023136"/>
    </source>
</evidence>
<comment type="similarity">
    <text evidence="2">Belongs to the chromate ion transporter (CHR) (TC 2.A.51) family.</text>
</comment>
<reference evidence="8 9" key="1">
    <citation type="submission" date="2024-09" db="EMBL/GenBank/DDBJ databases">
        <authorList>
            <person name="Sun Q."/>
            <person name="Mori K."/>
        </authorList>
    </citation>
    <scope>NUCLEOTIDE SEQUENCE [LARGE SCALE GENOMIC DNA]</scope>
    <source>
        <strain evidence="8 9">TISTR 2452</strain>
    </source>
</reference>
<keyword evidence="3" id="KW-1003">Cell membrane</keyword>
<dbReference type="InterPro" id="IPR003370">
    <property type="entry name" value="Chromate_transpt"/>
</dbReference>